<accession>A0A6B0YWI4</accession>
<reference evidence="15" key="1">
    <citation type="submission" date="2019-09" db="EMBL/GenBank/DDBJ databases">
        <title>Characterisation of the sponge microbiome using genome-centric metagenomics.</title>
        <authorList>
            <person name="Engelberts J.P."/>
            <person name="Robbins S.J."/>
            <person name="De Goeij J.M."/>
            <person name="Aranda M."/>
            <person name="Bell S.C."/>
            <person name="Webster N.S."/>
        </authorList>
    </citation>
    <scope>NUCLEOTIDE SEQUENCE</scope>
    <source>
        <strain evidence="15">SB0664_bin_27</strain>
    </source>
</reference>
<evidence type="ECO:0000256" key="2">
    <source>
        <dbReference type="ARBA" id="ARBA00004447"/>
    </source>
</evidence>
<name>A0A6B0YWI4_9CHLR</name>
<dbReference type="EMBL" id="VXRG01000152">
    <property type="protein sequence ID" value="MXY95444.1"/>
    <property type="molecule type" value="Genomic_DNA"/>
</dbReference>
<evidence type="ECO:0000256" key="4">
    <source>
        <dbReference type="ARBA" id="ARBA00007505"/>
    </source>
</evidence>
<evidence type="ECO:0000256" key="9">
    <source>
        <dbReference type="ARBA" id="ARBA00022989"/>
    </source>
</evidence>
<organism evidence="15">
    <name type="scientific">Caldilineaceae bacterium SB0664_bin_27</name>
    <dbReference type="NCBI Taxonomy" id="2605260"/>
    <lineage>
        <taxon>Bacteria</taxon>
        <taxon>Bacillati</taxon>
        <taxon>Chloroflexota</taxon>
        <taxon>Caldilineae</taxon>
        <taxon>Caldilineales</taxon>
        <taxon>Caldilineaceae</taxon>
    </lineage>
</organism>
<dbReference type="EC" id="4.1.1.35" evidence="5"/>
<protein>
    <recommendedName>
        <fullName evidence="5">UDP-glucuronate decarboxylase</fullName>
        <ecNumber evidence="5">4.1.1.35</ecNumber>
    </recommendedName>
</protein>
<dbReference type="GO" id="GO:0042732">
    <property type="term" value="P:D-xylose metabolic process"/>
    <property type="evidence" value="ECO:0007669"/>
    <property type="project" value="InterPro"/>
</dbReference>
<dbReference type="Pfam" id="PF16363">
    <property type="entry name" value="GDP_Man_Dehyd"/>
    <property type="match status" value="1"/>
</dbReference>
<comment type="caution">
    <text evidence="15">The sequence shown here is derived from an EMBL/GenBank/DDBJ whole genome shotgun (WGS) entry which is preliminary data.</text>
</comment>
<feature type="domain" description="NAD(P)-binding" evidence="14">
    <location>
        <begin position="4"/>
        <end position="313"/>
    </location>
</feature>
<dbReference type="GO" id="GO:0033320">
    <property type="term" value="P:UDP-D-xylose biosynthetic process"/>
    <property type="evidence" value="ECO:0007669"/>
    <property type="project" value="UniProtKB-UniPathway"/>
</dbReference>
<evidence type="ECO:0000256" key="7">
    <source>
        <dbReference type="ARBA" id="ARBA00022793"/>
    </source>
</evidence>
<keyword evidence="7" id="KW-0210">Decarboxylase</keyword>
<gene>
    <name evidence="15" type="ORF">F4Y42_18535</name>
</gene>
<keyword evidence="6" id="KW-0812">Transmembrane</keyword>
<keyword evidence="8" id="KW-0735">Signal-anchor</keyword>
<dbReference type="InterPro" id="IPR044516">
    <property type="entry name" value="UXS-like"/>
</dbReference>
<evidence type="ECO:0000256" key="8">
    <source>
        <dbReference type="ARBA" id="ARBA00022968"/>
    </source>
</evidence>
<dbReference type="AlphaFoldDB" id="A0A6B0YWI4"/>
<evidence type="ECO:0000256" key="5">
    <source>
        <dbReference type="ARBA" id="ARBA00012290"/>
    </source>
</evidence>
<dbReference type="PANTHER" id="PTHR43078">
    <property type="entry name" value="UDP-GLUCURONIC ACID DECARBOXYLASE-RELATED"/>
    <property type="match status" value="1"/>
</dbReference>
<evidence type="ECO:0000259" key="14">
    <source>
        <dbReference type="Pfam" id="PF16363"/>
    </source>
</evidence>
<dbReference type="GO" id="GO:0048040">
    <property type="term" value="F:UDP-glucuronate decarboxylase activity"/>
    <property type="evidence" value="ECO:0007669"/>
    <property type="project" value="UniProtKB-EC"/>
</dbReference>
<keyword evidence="10" id="KW-0520">NAD</keyword>
<comment type="pathway">
    <text evidence="3">Nucleotide-sugar biosynthesis; UDP-alpha-D-xylose biosynthesis; UDP-alpha-D-xylose from UDP-alpha-D-glucuronate: step 1/1.</text>
</comment>
<dbReference type="InterPro" id="IPR036291">
    <property type="entry name" value="NAD(P)-bd_dom_sf"/>
</dbReference>
<dbReference type="Gene3D" id="3.40.50.720">
    <property type="entry name" value="NAD(P)-binding Rossmann-like Domain"/>
    <property type="match status" value="1"/>
</dbReference>
<dbReference type="InterPro" id="IPR016040">
    <property type="entry name" value="NAD(P)-bd_dom"/>
</dbReference>
<dbReference type="GO" id="GO:0005737">
    <property type="term" value="C:cytoplasm"/>
    <property type="evidence" value="ECO:0007669"/>
    <property type="project" value="TreeGrafter"/>
</dbReference>
<proteinExistence type="inferred from homology"/>
<dbReference type="SUPFAM" id="SSF51735">
    <property type="entry name" value="NAD(P)-binding Rossmann-fold domains"/>
    <property type="match status" value="1"/>
</dbReference>
<evidence type="ECO:0000256" key="1">
    <source>
        <dbReference type="ARBA" id="ARBA00001911"/>
    </source>
</evidence>
<keyword evidence="11" id="KW-0333">Golgi apparatus</keyword>
<evidence type="ECO:0000256" key="13">
    <source>
        <dbReference type="ARBA" id="ARBA00023239"/>
    </source>
</evidence>
<dbReference type="UniPathway" id="UPA00796">
    <property type="reaction ID" value="UER00771"/>
</dbReference>
<comment type="cofactor">
    <cofactor evidence="1">
        <name>NAD(+)</name>
        <dbReference type="ChEBI" id="CHEBI:57540"/>
    </cofactor>
</comment>
<keyword evidence="13" id="KW-0456">Lyase</keyword>
<sequence length="322" mass="35123">MNVLITGGAGFIGSHLADALLVRGDSVSVLDNLSTGSAENIRSFQGHPRFSFTQAALDDGSVLDGLARRADAIVHLAAAVGVHLILERPTQTIETNVLGTHALLAAARRHSCQTLIASTSEVYGKSEALPFSESDDLVLGPPDRTRWVYAATKLLDEFLALAAHQEFGLPLTIMRLFNVVGPRQTGRFGMVLPRFVRQALRGQPLTVYGDGMQTRCFCHVGDVVQAIVGLLGRTTASGQIYNIGSNHEVTIRELAELTVDRADSVSPIHYLPYDQAYADGFEDLRRRVPQISKIADEIGWTPTHLLPEILDDMINFERARLT</sequence>
<comment type="subcellular location">
    <subcellularLocation>
        <location evidence="2">Golgi apparatus</location>
        <location evidence="2">Golgi stack membrane</location>
        <topology evidence="2">Single-pass type II membrane protein</topology>
    </subcellularLocation>
</comment>
<evidence type="ECO:0000256" key="3">
    <source>
        <dbReference type="ARBA" id="ARBA00005100"/>
    </source>
</evidence>
<dbReference type="GO" id="GO:0070403">
    <property type="term" value="F:NAD+ binding"/>
    <property type="evidence" value="ECO:0007669"/>
    <property type="project" value="InterPro"/>
</dbReference>
<evidence type="ECO:0000256" key="11">
    <source>
        <dbReference type="ARBA" id="ARBA00023034"/>
    </source>
</evidence>
<evidence type="ECO:0000313" key="15">
    <source>
        <dbReference type="EMBL" id="MXY95444.1"/>
    </source>
</evidence>
<keyword evidence="9" id="KW-1133">Transmembrane helix</keyword>
<evidence type="ECO:0000256" key="12">
    <source>
        <dbReference type="ARBA" id="ARBA00023136"/>
    </source>
</evidence>
<dbReference type="PANTHER" id="PTHR43078:SF6">
    <property type="entry name" value="UDP-GLUCURONIC ACID DECARBOXYLASE 1"/>
    <property type="match status" value="1"/>
</dbReference>
<evidence type="ECO:0000256" key="10">
    <source>
        <dbReference type="ARBA" id="ARBA00023027"/>
    </source>
</evidence>
<comment type="similarity">
    <text evidence="4">Belongs to the NAD(P)-dependent epimerase/dehydratase family. UDP-glucuronic acid decarboxylase subfamily.</text>
</comment>
<keyword evidence="12" id="KW-0472">Membrane</keyword>
<evidence type="ECO:0000256" key="6">
    <source>
        <dbReference type="ARBA" id="ARBA00022692"/>
    </source>
</evidence>